<dbReference type="EMBL" id="CP002880">
    <property type="protein sequence ID" value="AEI82960.1"/>
    <property type="molecule type" value="Genomic_DNA"/>
</dbReference>
<dbReference type="PANTHER" id="PTHR37828">
    <property type="entry name" value="GSR2449 PROTEIN"/>
    <property type="match status" value="1"/>
</dbReference>
<dbReference type="KEGG" id="cnc:CNE_BB2p01490"/>
<evidence type="ECO:0000256" key="1">
    <source>
        <dbReference type="ARBA" id="ARBA00007689"/>
    </source>
</evidence>
<dbReference type="Proteomes" id="UP000006798">
    <property type="component" value="Plasmid pBB2"/>
</dbReference>
<keyword evidence="3" id="KW-0614">Plasmid</keyword>
<evidence type="ECO:0000259" key="2">
    <source>
        <dbReference type="Pfam" id="PF03795"/>
    </source>
</evidence>
<organism evidence="3 4">
    <name type="scientific">Cupriavidus necator (strain ATCC 43291 / DSM 13513 / CCUG 52238 / LMG 8453 / N-1)</name>
    <name type="common">Ralstonia eutropha</name>
    <dbReference type="NCBI Taxonomy" id="1042878"/>
    <lineage>
        <taxon>Bacteria</taxon>
        <taxon>Pseudomonadati</taxon>
        <taxon>Pseudomonadota</taxon>
        <taxon>Betaproteobacteria</taxon>
        <taxon>Burkholderiales</taxon>
        <taxon>Burkholderiaceae</taxon>
        <taxon>Cupriavidus</taxon>
    </lineage>
</organism>
<name>F8GYL9_CUPNN</name>
<feature type="domain" description="YCII-related" evidence="2">
    <location>
        <begin position="1"/>
        <end position="69"/>
    </location>
</feature>
<dbReference type="AlphaFoldDB" id="F8GYL9"/>
<evidence type="ECO:0000313" key="4">
    <source>
        <dbReference type="Proteomes" id="UP000006798"/>
    </source>
</evidence>
<geneLocation type="plasmid" evidence="3 4">
    <name>pBB2</name>
</geneLocation>
<dbReference type="SUPFAM" id="SSF54909">
    <property type="entry name" value="Dimeric alpha+beta barrel"/>
    <property type="match status" value="1"/>
</dbReference>
<dbReference type="InterPro" id="IPR011008">
    <property type="entry name" value="Dimeric_a/b-barrel"/>
</dbReference>
<dbReference type="InterPro" id="IPR005545">
    <property type="entry name" value="YCII"/>
</dbReference>
<reference evidence="3 4" key="1">
    <citation type="journal article" date="2011" name="J. Bacteriol.">
        <title>Complete genome sequence of the type strain Cupriavidus necator N-1.</title>
        <authorList>
            <person name="Poehlein A."/>
            <person name="Kusian B."/>
            <person name="Friedrich B."/>
            <person name="Daniel R."/>
            <person name="Bowien B."/>
        </authorList>
    </citation>
    <scope>NUCLEOTIDE SEQUENCE [LARGE SCALE GENOMIC DNA]</scope>
    <source>
        <strain evidence="4">ATCC 43291 / DSM 13513 / CCUG 52238 / LMG 8453 / N-1</strain>
        <plasmid evidence="3 4">pBB2</plasmid>
    </source>
</reference>
<proteinExistence type="inferred from homology"/>
<dbReference type="PANTHER" id="PTHR37828:SF1">
    <property type="entry name" value="YCII-RELATED DOMAIN-CONTAINING PROTEIN"/>
    <property type="match status" value="1"/>
</dbReference>
<sequence>MFIVELTYTQPLNAIEARLSEHRRFLDAQYARGLFLVSGPKNPRDGGVILVSGLIARNELDKLLREDPFPIRFGGVPRDGVCFAQASSSTGETAVVDR</sequence>
<protein>
    <recommendedName>
        <fullName evidence="2">YCII-related domain-containing protein</fullName>
    </recommendedName>
</protein>
<comment type="similarity">
    <text evidence="1">Belongs to the YciI family.</text>
</comment>
<evidence type="ECO:0000313" key="3">
    <source>
        <dbReference type="EMBL" id="AEI82960.1"/>
    </source>
</evidence>
<dbReference type="Pfam" id="PF03795">
    <property type="entry name" value="YCII"/>
    <property type="match status" value="1"/>
</dbReference>
<gene>
    <name evidence="3" type="ordered locus">CNE_BB2p01490</name>
</gene>
<dbReference type="HOGENOM" id="CLU_110355_6_2_4"/>
<accession>F8GYL9</accession>